<proteinExistence type="predicted"/>
<dbReference type="GO" id="GO:0003677">
    <property type="term" value="F:DNA binding"/>
    <property type="evidence" value="ECO:0007669"/>
    <property type="project" value="UniProtKB-UniRule"/>
</dbReference>
<sequence length="64" mass="7648">KKKPRTAFTESQISELEKRFQSQKYLGSKERSELAGTLGLTDTQVKTWFQNRRMKLKRQRQEDT</sequence>
<dbReference type="AlphaFoldDB" id="A7SQ94"/>
<dbReference type="PRINTS" id="PR00031">
    <property type="entry name" value="HTHREPRESSR"/>
</dbReference>
<evidence type="ECO:0000259" key="8">
    <source>
        <dbReference type="PROSITE" id="PS50071"/>
    </source>
</evidence>
<accession>A7SQ94</accession>
<dbReference type="FunCoup" id="A7SQ94">
    <property type="interactions" value="32"/>
</dbReference>
<protein>
    <recommendedName>
        <fullName evidence="8">Homeobox domain-containing protein</fullName>
    </recommendedName>
</protein>
<dbReference type="InterPro" id="IPR020479">
    <property type="entry name" value="HD_metazoa"/>
</dbReference>
<dbReference type="InterPro" id="IPR017970">
    <property type="entry name" value="Homeobox_CS"/>
</dbReference>
<name>A7SQ94_NEMVE</name>
<dbReference type="Gene3D" id="1.10.10.60">
    <property type="entry name" value="Homeodomain-like"/>
    <property type="match status" value="1"/>
</dbReference>
<evidence type="ECO:0000313" key="9">
    <source>
        <dbReference type="EMBL" id="EDO34127.1"/>
    </source>
</evidence>
<dbReference type="InParanoid" id="A7SQ94"/>
<evidence type="ECO:0000256" key="3">
    <source>
        <dbReference type="ARBA" id="ARBA00023125"/>
    </source>
</evidence>
<dbReference type="OMA" id="KWRLTRR"/>
<organism evidence="9 10">
    <name type="scientific">Nematostella vectensis</name>
    <name type="common">Starlet sea anemone</name>
    <dbReference type="NCBI Taxonomy" id="45351"/>
    <lineage>
        <taxon>Eukaryota</taxon>
        <taxon>Metazoa</taxon>
        <taxon>Cnidaria</taxon>
        <taxon>Anthozoa</taxon>
        <taxon>Hexacorallia</taxon>
        <taxon>Actiniaria</taxon>
        <taxon>Edwardsiidae</taxon>
        <taxon>Nematostella</taxon>
    </lineage>
</organism>
<dbReference type="PhylomeDB" id="A7SQ94"/>
<dbReference type="Proteomes" id="UP000001593">
    <property type="component" value="Unassembled WGS sequence"/>
</dbReference>
<evidence type="ECO:0000313" key="10">
    <source>
        <dbReference type="Proteomes" id="UP000001593"/>
    </source>
</evidence>
<keyword evidence="3 6" id="KW-0238">DNA-binding</keyword>
<dbReference type="SUPFAM" id="SSF46689">
    <property type="entry name" value="Homeodomain-like"/>
    <property type="match status" value="1"/>
</dbReference>
<keyword evidence="10" id="KW-1185">Reference proteome</keyword>
<dbReference type="InterPro" id="IPR001356">
    <property type="entry name" value="HD"/>
</dbReference>
<keyword evidence="2" id="KW-0217">Developmental protein</keyword>
<dbReference type="HOGENOM" id="CLU_049543_10_1_1"/>
<dbReference type="InterPro" id="IPR000047">
    <property type="entry name" value="HTH_motif"/>
</dbReference>
<dbReference type="STRING" id="45351.A7SQ94"/>
<evidence type="ECO:0000256" key="7">
    <source>
        <dbReference type="RuleBase" id="RU000682"/>
    </source>
</evidence>
<feature type="DNA-binding region" description="Homeobox" evidence="6">
    <location>
        <begin position="3"/>
        <end position="60"/>
    </location>
</feature>
<keyword evidence="5 6" id="KW-0539">Nucleus</keyword>
<feature type="non-terminal residue" evidence="9">
    <location>
        <position position="64"/>
    </location>
</feature>
<dbReference type="Pfam" id="PF00046">
    <property type="entry name" value="Homeodomain"/>
    <property type="match status" value="1"/>
</dbReference>
<gene>
    <name evidence="9" type="ORF">NEMVEDRAFT_v1g19034</name>
</gene>
<keyword evidence="4 6" id="KW-0371">Homeobox</keyword>
<dbReference type="InterPro" id="IPR009057">
    <property type="entry name" value="Homeodomain-like_sf"/>
</dbReference>
<evidence type="ECO:0000256" key="4">
    <source>
        <dbReference type="ARBA" id="ARBA00023155"/>
    </source>
</evidence>
<dbReference type="PANTHER" id="PTHR24333:SF5">
    <property type="entry name" value="VENT HOMEOBOX"/>
    <property type="match status" value="1"/>
</dbReference>
<comment type="subcellular location">
    <subcellularLocation>
        <location evidence="1 6 7">Nucleus</location>
    </subcellularLocation>
</comment>
<dbReference type="eggNOG" id="KOG0488">
    <property type="taxonomic scope" value="Eukaryota"/>
</dbReference>
<reference evidence="9 10" key="1">
    <citation type="journal article" date="2007" name="Science">
        <title>Sea anemone genome reveals ancestral eumetazoan gene repertoire and genomic organization.</title>
        <authorList>
            <person name="Putnam N.H."/>
            <person name="Srivastava M."/>
            <person name="Hellsten U."/>
            <person name="Dirks B."/>
            <person name="Chapman J."/>
            <person name="Salamov A."/>
            <person name="Terry A."/>
            <person name="Shapiro H."/>
            <person name="Lindquist E."/>
            <person name="Kapitonov V.V."/>
            <person name="Jurka J."/>
            <person name="Genikhovich G."/>
            <person name="Grigoriev I.V."/>
            <person name="Lucas S.M."/>
            <person name="Steele R.E."/>
            <person name="Finnerty J.R."/>
            <person name="Technau U."/>
            <person name="Martindale M.Q."/>
            <person name="Rokhsar D.S."/>
        </authorList>
    </citation>
    <scope>NUCLEOTIDE SEQUENCE [LARGE SCALE GENOMIC DNA]</scope>
    <source>
        <strain evidence="10">CH2 X CH6</strain>
    </source>
</reference>
<evidence type="ECO:0000256" key="6">
    <source>
        <dbReference type="PROSITE-ProRule" id="PRU00108"/>
    </source>
</evidence>
<dbReference type="GO" id="GO:0000981">
    <property type="term" value="F:DNA-binding transcription factor activity, RNA polymerase II-specific"/>
    <property type="evidence" value="ECO:0007669"/>
    <property type="project" value="InterPro"/>
</dbReference>
<evidence type="ECO:0000256" key="1">
    <source>
        <dbReference type="ARBA" id="ARBA00004123"/>
    </source>
</evidence>
<dbReference type="PANTHER" id="PTHR24333">
    <property type="entry name" value="HOMEO BOX HB9 LIKE A-RELATED"/>
    <property type="match status" value="1"/>
</dbReference>
<dbReference type="EMBL" id="DS469742">
    <property type="protein sequence ID" value="EDO34127.1"/>
    <property type="molecule type" value="Genomic_DNA"/>
</dbReference>
<evidence type="ECO:0000256" key="2">
    <source>
        <dbReference type="ARBA" id="ARBA00022473"/>
    </source>
</evidence>
<dbReference type="FunFam" id="1.10.10.60:FF:000040">
    <property type="entry name" value="T-cell leukemia homeobox protein 3"/>
    <property type="match status" value="1"/>
</dbReference>
<feature type="domain" description="Homeobox" evidence="8">
    <location>
        <begin position="1"/>
        <end position="59"/>
    </location>
</feature>
<dbReference type="CDD" id="cd00086">
    <property type="entry name" value="homeodomain"/>
    <property type="match status" value="1"/>
</dbReference>
<dbReference type="SMART" id="SM00389">
    <property type="entry name" value="HOX"/>
    <property type="match status" value="1"/>
</dbReference>
<dbReference type="PROSITE" id="PS00027">
    <property type="entry name" value="HOMEOBOX_1"/>
    <property type="match status" value="1"/>
</dbReference>
<dbReference type="GO" id="GO:0005634">
    <property type="term" value="C:nucleus"/>
    <property type="evidence" value="ECO:0007669"/>
    <property type="project" value="UniProtKB-SubCell"/>
</dbReference>
<feature type="non-terminal residue" evidence="9">
    <location>
        <position position="1"/>
    </location>
</feature>
<dbReference type="InterPro" id="IPR050848">
    <property type="entry name" value="Homeobox_TF"/>
</dbReference>
<evidence type="ECO:0000256" key="5">
    <source>
        <dbReference type="ARBA" id="ARBA00023242"/>
    </source>
</evidence>
<dbReference type="PROSITE" id="PS50071">
    <property type="entry name" value="HOMEOBOX_2"/>
    <property type="match status" value="1"/>
</dbReference>
<dbReference type="PRINTS" id="PR00024">
    <property type="entry name" value="HOMEOBOX"/>
</dbReference>